<name>A0A917N803_9GAMM</name>
<dbReference type="EMBL" id="BMPZ01000002">
    <property type="protein sequence ID" value="GGI75473.1"/>
    <property type="molecule type" value="Genomic_DNA"/>
</dbReference>
<dbReference type="Gene3D" id="3.40.50.150">
    <property type="entry name" value="Vaccinia Virus protein VP39"/>
    <property type="match status" value="1"/>
</dbReference>
<reference evidence="2" key="1">
    <citation type="journal article" date="2014" name="Int. J. Syst. Evol. Microbiol.">
        <title>Complete genome sequence of Corynebacterium casei LMG S-19264T (=DSM 44701T), isolated from a smear-ripened cheese.</title>
        <authorList>
            <consortium name="US DOE Joint Genome Institute (JGI-PGF)"/>
            <person name="Walter F."/>
            <person name="Albersmeier A."/>
            <person name="Kalinowski J."/>
            <person name="Ruckert C."/>
        </authorList>
    </citation>
    <scope>NUCLEOTIDE SEQUENCE</scope>
    <source>
        <strain evidence="2">JCM 30804</strain>
    </source>
</reference>
<dbReference type="GO" id="GO:0008757">
    <property type="term" value="F:S-adenosylmethionine-dependent methyltransferase activity"/>
    <property type="evidence" value="ECO:0007669"/>
    <property type="project" value="InterPro"/>
</dbReference>
<organism evidence="2 3">
    <name type="scientific">Shewanella gelidii</name>
    <dbReference type="NCBI Taxonomy" id="1642821"/>
    <lineage>
        <taxon>Bacteria</taxon>
        <taxon>Pseudomonadati</taxon>
        <taxon>Pseudomonadota</taxon>
        <taxon>Gammaproteobacteria</taxon>
        <taxon>Alteromonadales</taxon>
        <taxon>Shewanellaceae</taxon>
        <taxon>Shewanella</taxon>
    </lineage>
</organism>
<feature type="domain" description="Methyltransferase type 11" evidence="1">
    <location>
        <begin position="48"/>
        <end position="144"/>
    </location>
</feature>
<dbReference type="CDD" id="cd02440">
    <property type="entry name" value="AdoMet_MTases"/>
    <property type="match status" value="1"/>
</dbReference>
<gene>
    <name evidence="2" type="ORF">GCM10009332_11100</name>
</gene>
<protein>
    <recommendedName>
        <fullName evidence="1">Methyltransferase type 11 domain-containing protein</fullName>
    </recommendedName>
</protein>
<evidence type="ECO:0000313" key="2">
    <source>
        <dbReference type="EMBL" id="GGI75473.1"/>
    </source>
</evidence>
<dbReference type="InterPro" id="IPR013216">
    <property type="entry name" value="Methyltransf_11"/>
</dbReference>
<dbReference type="Pfam" id="PF08241">
    <property type="entry name" value="Methyltransf_11"/>
    <property type="match status" value="1"/>
</dbReference>
<sequence length="316" mass="35812">MMDSHWSDYWNQGHLTSFGDSFQGNYEGVLKDCWQETFTELPEQFKVLDVATGNGALALLVRECCEGKVGTVIGVDFAKVHQPEPIAHTTIKVDLVSNKNCEALVDYESQSFDAVISQFGIEYSDFNLSLPEASRVLKPKGVLTIVSHHFQSLVIRRNERILSLIRSKETKQLLETMARLVKAMGEVREPEDIARVKANETCETIRKELNSTINQLVKNDEDALKDSELMSYVATIFQKGMLWPLAEKLRYLDFVKQQILALELRLKELTDASIDENQLGELISKLNKFGLTLVAVKVLKTAEKQIVSWFIQAEKL</sequence>
<evidence type="ECO:0000313" key="3">
    <source>
        <dbReference type="Proteomes" id="UP000613743"/>
    </source>
</evidence>
<accession>A0A917N803</accession>
<dbReference type="Proteomes" id="UP000613743">
    <property type="component" value="Unassembled WGS sequence"/>
</dbReference>
<proteinExistence type="predicted"/>
<dbReference type="SUPFAM" id="SSF53335">
    <property type="entry name" value="S-adenosyl-L-methionine-dependent methyltransferases"/>
    <property type="match status" value="1"/>
</dbReference>
<comment type="caution">
    <text evidence="2">The sequence shown here is derived from an EMBL/GenBank/DDBJ whole genome shotgun (WGS) entry which is preliminary data.</text>
</comment>
<reference evidence="2" key="2">
    <citation type="submission" date="2020-09" db="EMBL/GenBank/DDBJ databases">
        <authorList>
            <person name="Sun Q."/>
            <person name="Ohkuma M."/>
        </authorList>
    </citation>
    <scope>NUCLEOTIDE SEQUENCE</scope>
    <source>
        <strain evidence="2">JCM 30804</strain>
    </source>
</reference>
<keyword evidence="3" id="KW-1185">Reference proteome</keyword>
<dbReference type="InterPro" id="IPR029063">
    <property type="entry name" value="SAM-dependent_MTases_sf"/>
</dbReference>
<evidence type="ECO:0000259" key="1">
    <source>
        <dbReference type="Pfam" id="PF08241"/>
    </source>
</evidence>
<dbReference type="AlphaFoldDB" id="A0A917N803"/>